<proteinExistence type="predicted"/>
<organism evidence="2 3">
    <name type="scientific">Schizopora paradoxa</name>
    <dbReference type="NCBI Taxonomy" id="27342"/>
    <lineage>
        <taxon>Eukaryota</taxon>
        <taxon>Fungi</taxon>
        <taxon>Dikarya</taxon>
        <taxon>Basidiomycota</taxon>
        <taxon>Agaricomycotina</taxon>
        <taxon>Agaricomycetes</taxon>
        <taxon>Hymenochaetales</taxon>
        <taxon>Schizoporaceae</taxon>
        <taxon>Schizopora</taxon>
    </lineage>
</organism>
<keyword evidence="3" id="KW-1185">Reference proteome</keyword>
<sequence length="335" mass="37513">MAVLKFKVLPICGRGRCRFSRRRASQQLSRNVGPSSRRYDSAPGRRLLNQIRDELRMGVSNIANNVQNVANAVSFLSSNPQLKGSGIDQRWLEVAQKYRTATSSLRVVALQGSQQITDVLDQATGFYRSGASPDEKKREIKALSEGVKKYIENSSIKITNFVNTCQHIIRLATDCLESKHGILRLDQGLKNGLEKAKGNAFALSERRISFGHGMDTVHEEGIVGIVETLSAFVGPSTHRELLRRTGKAEMPSVFQEPSLDREFTKIDIITTFTDVGRMLRDDIRDVQLQYKTYSKHNNLREYGGIFDLVLDLYKSYADALSSFGLTCAKGRTAIY</sequence>
<dbReference type="EMBL" id="KQ085959">
    <property type="protein sequence ID" value="KLO13444.1"/>
    <property type="molecule type" value="Genomic_DNA"/>
</dbReference>
<protein>
    <submittedName>
        <fullName evidence="2">Uncharacterized protein</fullName>
    </submittedName>
</protein>
<feature type="region of interest" description="Disordered" evidence="1">
    <location>
        <begin position="23"/>
        <end position="42"/>
    </location>
</feature>
<evidence type="ECO:0000313" key="2">
    <source>
        <dbReference type="EMBL" id="KLO13444.1"/>
    </source>
</evidence>
<dbReference type="AlphaFoldDB" id="A0A0H2RNK9"/>
<gene>
    <name evidence="2" type="ORF">SCHPADRAFT_904169</name>
</gene>
<name>A0A0H2RNK9_9AGAM</name>
<dbReference type="InParanoid" id="A0A0H2RNK9"/>
<reference evidence="2 3" key="1">
    <citation type="submission" date="2015-04" db="EMBL/GenBank/DDBJ databases">
        <title>Complete genome sequence of Schizopora paradoxa KUC8140, a cosmopolitan wood degrader in East Asia.</title>
        <authorList>
            <consortium name="DOE Joint Genome Institute"/>
            <person name="Min B."/>
            <person name="Park H."/>
            <person name="Jang Y."/>
            <person name="Kim J.-J."/>
            <person name="Kim K.H."/>
            <person name="Pangilinan J."/>
            <person name="Lipzen A."/>
            <person name="Riley R."/>
            <person name="Grigoriev I.V."/>
            <person name="Spatafora J.W."/>
            <person name="Choi I.-G."/>
        </authorList>
    </citation>
    <scope>NUCLEOTIDE SEQUENCE [LARGE SCALE GENOMIC DNA]</scope>
    <source>
        <strain evidence="2 3">KUC8140</strain>
    </source>
</reference>
<accession>A0A0H2RNK9</accession>
<evidence type="ECO:0000313" key="3">
    <source>
        <dbReference type="Proteomes" id="UP000053477"/>
    </source>
</evidence>
<dbReference type="Proteomes" id="UP000053477">
    <property type="component" value="Unassembled WGS sequence"/>
</dbReference>
<evidence type="ECO:0000256" key="1">
    <source>
        <dbReference type="SAM" id="MobiDB-lite"/>
    </source>
</evidence>
<feature type="compositionally biased region" description="Polar residues" evidence="1">
    <location>
        <begin position="25"/>
        <end position="34"/>
    </location>
</feature>